<dbReference type="AlphaFoldDB" id="A0A975F4P2"/>
<dbReference type="Pfam" id="PF12773">
    <property type="entry name" value="DZR"/>
    <property type="match status" value="1"/>
</dbReference>
<dbReference type="KEGG" id="tpav:HRQ91_05705"/>
<sequence>MKGKEAKFFCENCGAEVPQEAKFCRTCGRFFTSVRCPACGFIGMANVFTNGCPKCGYADSRLRFKEVNFRSKDKKRGDSPLPVWIYLFVIAGLIGIIGTVVYLYTT</sequence>
<evidence type="ECO:0000256" key="1">
    <source>
        <dbReference type="SAM" id="Phobius"/>
    </source>
</evidence>
<protein>
    <submittedName>
        <fullName evidence="3">Zinc ribbon domain-containing protein</fullName>
    </submittedName>
</protein>
<keyword evidence="1" id="KW-1133">Transmembrane helix</keyword>
<dbReference type="InterPro" id="IPR038587">
    <property type="entry name" value="Ribosomal_eL40_sf"/>
</dbReference>
<evidence type="ECO:0000259" key="2">
    <source>
        <dbReference type="Pfam" id="PF12773"/>
    </source>
</evidence>
<dbReference type="RefSeq" id="WP_210120656.1">
    <property type="nucleotide sequence ID" value="NZ_CP054142.1"/>
</dbReference>
<proteinExistence type="predicted"/>
<evidence type="ECO:0000313" key="4">
    <source>
        <dbReference type="Proteomes" id="UP000671908"/>
    </source>
</evidence>
<dbReference type="InterPro" id="IPR025874">
    <property type="entry name" value="DZR"/>
</dbReference>
<evidence type="ECO:0000313" key="3">
    <source>
        <dbReference type="EMBL" id="QTQ13989.1"/>
    </source>
</evidence>
<organism evidence="3 4">
    <name type="scientific">Treponema parvum</name>
    <dbReference type="NCBI Taxonomy" id="138851"/>
    <lineage>
        <taxon>Bacteria</taxon>
        <taxon>Pseudomonadati</taxon>
        <taxon>Spirochaetota</taxon>
        <taxon>Spirochaetia</taxon>
        <taxon>Spirochaetales</taxon>
        <taxon>Treponemataceae</taxon>
        <taxon>Treponema</taxon>
    </lineage>
</organism>
<reference evidence="3 4" key="1">
    <citation type="journal article" date="2021" name="Microbiol. Resour. Announc.">
        <title>Complete Genome Sequences of Three Human Oral Treponema parvum Isolates.</title>
        <authorList>
            <person name="Zeng H."/>
            <person name="Watt R.M."/>
        </authorList>
    </citation>
    <scope>NUCLEOTIDE SEQUENCE [LARGE SCALE GENOMIC DNA]</scope>
    <source>
        <strain evidence="3 4">ATCC 700770</strain>
    </source>
</reference>
<keyword evidence="4" id="KW-1185">Reference proteome</keyword>
<feature type="domain" description="DZANK-type" evidence="2">
    <location>
        <begin position="10"/>
        <end position="56"/>
    </location>
</feature>
<name>A0A975F4P2_9SPIR</name>
<accession>A0A975F4P2</accession>
<dbReference type="EMBL" id="CP054142">
    <property type="protein sequence ID" value="QTQ13989.1"/>
    <property type="molecule type" value="Genomic_DNA"/>
</dbReference>
<dbReference type="Gene3D" id="4.10.1060.50">
    <property type="match status" value="1"/>
</dbReference>
<dbReference type="Proteomes" id="UP000671908">
    <property type="component" value="Chromosome"/>
</dbReference>
<keyword evidence="1" id="KW-0472">Membrane</keyword>
<feature type="transmembrane region" description="Helical" evidence="1">
    <location>
        <begin position="83"/>
        <end position="104"/>
    </location>
</feature>
<gene>
    <name evidence="3" type="ORF">HRQ91_05705</name>
</gene>
<keyword evidence="1" id="KW-0812">Transmembrane</keyword>